<evidence type="ECO:0000256" key="9">
    <source>
        <dbReference type="ARBA" id="ARBA00023306"/>
    </source>
</evidence>
<evidence type="ECO:0000256" key="10">
    <source>
        <dbReference type="ARBA" id="ARBA00047899"/>
    </source>
</evidence>
<evidence type="ECO:0000313" key="15">
    <source>
        <dbReference type="Proteomes" id="UP001331761"/>
    </source>
</evidence>
<feature type="non-terminal residue" evidence="14">
    <location>
        <position position="1"/>
    </location>
</feature>
<keyword evidence="2" id="KW-0723">Serine/threonine-protein kinase</keyword>
<accession>A0AAN8F3N9</accession>
<name>A0AAN8F3N9_TRICO</name>
<dbReference type="GO" id="GO:0110031">
    <property type="term" value="P:negative regulation of G2/MI transition of meiotic cell cycle"/>
    <property type="evidence" value="ECO:0007669"/>
    <property type="project" value="TreeGrafter"/>
</dbReference>
<keyword evidence="9" id="KW-0131">Cell cycle</keyword>
<comment type="catalytic activity">
    <reaction evidence="11">
        <text>L-seryl-[protein] + ATP = O-phospho-L-seryl-[protein] + ADP + H(+)</text>
        <dbReference type="Rhea" id="RHEA:17989"/>
        <dbReference type="Rhea" id="RHEA-COMP:9863"/>
        <dbReference type="Rhea" id="RHEA-COMP:11604"/>
        <dbReference type="ChEBI" id="CHEBI:15378"/>
        <dbReference type="ChEBI" id="CHEBI:29999"/>
        <dbReference type="ChEBI" id="CHEBI:30616"/>
        <dbReference type="ChEBI" id="CHEBI:83421"/>
        <dbReference type="ChEBI" id="CHEBI:456216"/>
        <dbReference type="EC" id="2.7.11.1"/>
    </reaction>
</comment>
<dbReference type="AlphaFoldDB" id="A0AAN8F3N9"/>
<dbReference type="EMBL" id="WIXE01025530">
    <property type="protein sequence ID" value="KAK5964648.1"/>
    <property type="molecule type" value="Genomic_DNA"/>
</dbReference>
<sequence length="172" mass="20073">TYQATFSATRRIRIPRRRSSGIYPPGFQVMRPRLVTATDTPPDQIEKNSPVYQYSKTSTYFEQCFSITRQLGKGSFGEALEVKSLEDGKRYAIKRALHTFESCGNRRRKLHEAIMHESIPSHPNIVRFEKAWEERGRLYIQTELCGSNLADYRRHFGILQENELYLILKDVL</sequence>
<evidence type="ECO:0000259" key="13">
    <source>
        <dbReference type="PROSITE" id="PS50011"/>
    </source>
</evidence>
<dbReference type="InterPro" id="IPR000719">
    <property type="entry name" value="Prot_kinase_dom"/>
</dbReference>
<dbReference type="Gene3D" id="3.30.200.20">
    <property type="entry name" value="Phosphorylase Kinase, domain 1"/>
    <property type="match status" value="1"/>
</dbReference>
<keyword evidence="8" id="KW-0460">Magnesium</keyword>
<evidence type="ECO:0000256" key="11">
    <source>
        <dbReference type="ARBA" id="ARBA00048679"/>
    </source>
</evidence>
<dbReference type="PANTHER" id="PTHR11042:SF183">
    <property type="entry name" value="MEMBRANE-ASSOCIATED TYROSINE- AND THREONINE-SPECIFIC CDC2-INHIBITORY KINASE"/>
    <property type="match status" value="1"/>
</dbReference>
<keyword evidence="15" id="KW-1185">Reference proteome</keyword>
<evidence type="ECO:0000256" key="4">
    <source>
        <dbReference type="ARBA" id="ARBA00022723"/>
    </source>
</evidence>
<evidence type="ECO:0000256" key="1">
    <source>
        <dbReference type="ARBA" id="ARBA00012513"/>
    </source>
</evidence>
<organism evidence="14 15">
    <name type="scientific">Trichostrongylus colubriformis</name>
    <name type="common">Black scour worm</name>
    <dbReference type="NCBI Taxonomy" id="6319"/>
    <lineage>
        <taxon>Eukaryota</taxon>
        <taxon>Metazoa</taxon>
        <taxon>Ecdysozoa</taxon>
        <taxon>Nematoda</taxon>
        <taxon>Chromadorea</taxon>
        <taxon>Rhabditida</taxon>
        <taxon>Rhabditina</taxon>
        <taxon>Rhabditomorpha</taxon>
        <taxon>Strongyloidea</taxon>
        <taxon>Trichostrongylidae</taxon>
        <taxon>Trichostrongylus</taxon>
    </lineage>
</organism>
<dbReference type="InterPro" id="IPR017441">
    <property type="entry name" value="Protein_kinase_ATP_BS"/>
</dbReference>
<evidence type="ECO:0000313" key="14">
    <source>
        <dbReference type="EMBL" id="KAK5964648.1"/>
    </source>
</evidence>
<dbReference type="Proteomes" id="UP001331761">
    <property type="component" value="Unassembled WGS sequence"/>
</dbReference>
<gene>
    <name evidence="14" type="ORF">GCK32_017976</name>
</gene>
<reference evidence="14 15" key="1">
    <citation type="submission" date="2019-10" db="EMBL/GenBank/DDBJ databases">
        <title>Assembly and Annotation for the nematode Trichostrongylus colubriformis.</title>
        <authorList>
            <person name="Martin J."/>
        </authorList>
    </citation>
    <scope>NUCLEOTIDE SEQUENCE [LARGE SCALE GENOMIC DNA]</scope>
    <source>
        <strain evidence="14">G859</strain>
        <tissue evidence="14">Whole worm</tissue>
    </source>
</reference>
<protein>
    <recommendedName>
        <fullName evidence="1">non-specific serine/threonine protein kinase</fullName>
        <ecNumber evidence="1">2.7.11.1</ecNumber>
    </recommendedName>
</protein>
<dbReference type="GO" id="GO:0005634">
    <property type="term" value="C:nucleus"/>
    <property type="evidence" value="ECO:0007669"/>
    <property type="project" value="TreeGrafter"/>
</dbReference>
<dbReference type="Pfam" id="PF00069">
    <property type="entry name" value="Pkinase"/>
    <property type="match status" value="1"/>
</dbReference>
<proteinExistence type="predicted"/>
<evidence type="ECO:0000256" key="7">
    <source>
        <dbReference type="ARBA" id="ARBA00022840"/>
    </source>
</evidence>
<evidence type="ECO:0000256" key="6">
    <source>
        <dbReference type="ARBA" id="ARBA00022777"/>
    </source>
</evidence>
<keyword evidence="7 12" id="KW-0067">ATP-binding</keyword>
<dbReference type="GO" id="GO:0046872">
    <property type="term" value="F:metal ion binding"/>
    <property type="evidence" value="ECO:0007669"/>
    <property type="project" value="UniProtKB-KW"/>
</dbReference>
<comment type="catalytic activity">
    <reaction evidence="10">
        <text>L-threonyl-[protein] + ATP = O-phospho-L-threonyl-[protein] + ADP + H(+)</text>
        <dbReference type="Rhea" id="RHEA:46608"/>
        <dbReference type="Rhea" id="RHEA-COMP:11060"/>
        <dbReference type="Rhea" id="RHEA-COMP:11605"/>
        <dbReference type="ChEBI" id="CHEBI:15378"/>
        <dbReference type="ChEBI" id="CHEBI:30013"/>
        <dbReference type="ChEBI" id="CHEBI:30616"/>
        <dbReference type="ChEBI" id="CHEBI:61977"/>
        <dbReference type="ChEBI" id="CHEBI:456216"/>
        <dbReference type="EC" id="2.7.11.1"/>
    </reaction>
</comment>
<keyword evidence="5 12" id="KW-0547">Nucleotide-binding</keyword>
<dbReference type="PROSITE" id="PS50011">
    <property type="entry name" value="PROTEIN_KINASE_DOM"/>
    <property type="match status" value="1"/>
</dbReference>
<dbReference type="InterPro" id="IPR011009">
    <property type="entry name" value="Kinase-like_dom_sf"/>
</dbReference>
<evidence type="ECO:0000256" key="3">
    <source>
        <dbReference type="ARBA" id="ARBA00022679"/>
    </source>
</evidence>
<evidence type="ECO:0000256" key="12">
    <source>
        <dbReference type="PROSITE-ProRule" id="PRU10141"/>
    </source>
</evidence>
<dbReference type="PROSITE" id="PS00107">
    <property type="entry name" value="PROTEIN_KINASE_ATP"/>
    <property type="match status" value="1"/>
</dbReference>
<dbReference type="GO" id="GO:0004674">
    <property type="term" value="F:protein serine/threonine kinase activity"/>
    <property type="evidence" value="ECO:0007669"/>
    <property type="project" value="UniProtKB-KW"/>
</dbReference>
<dbReference type="InterPro" id="IPR050339">
    <property type="entry name" value="CC_SR_Kinase"/>
</dbReference>
<dbReference type="GO" id="GO:0051321">
    <property type="term" value="P:meiotic cell cycle"/>
    <property type="evidence" value="ECO:0007669"/>
    <property type="project" value="TreeGrafter"/>
</dbReference>
<keyword evidence="4" id="KW-0479">Metal-binding</keyword>
<feature type="domain" description="Protein kinase" evidence="13">
    <location>
        <begin position="65"/>
        <end position="172"/>
    </location>
</feature>
<keyword evidence="3" id="KW-0808">Transferase</keyword>
<dbReference type="GO" id="GO:0005524">
    <property type="term" value="F:ATP binding"/>
    <property type="evidence" value="ECO:0007669"/>
    <property type="project" value="UniProtKB-UniRule"/>
</dbReference>
<dbReference type="SUPFAM" id="SSF56112">
    <property type="entry name" value="Protein kinase-like (PK-like)"/>
    <property type="match status" value="1"/>
</dbReference>
<feature type="binding site" evidence="12">
    <location>
        <position position="94"/>
    </location>
    <ligand>
        <name>ATP</name>
        <dbReference type="ChEBI" id="CHEBI:30616"/>
    </ligand>
</feature>
<feature type="non-terminal residue" evidence="14">
    <location>
        <position position="172"/>
    </location>
</feature>
<keyword evidence="6 14" id="KW-0418">Kinase</keyword>
<evidence type="ECO:0000256" key="8">
    <source>
        <dbReference type="ARBA" id="ARBA00022842"/>
    </source>
</evidence>
<evidence type="ECO:0000256" key="5">
    <source>
        <dbReference type="ARBA" id="ARBA00022741"/>
    </source>
</evidence>
<dbReference type="EC" id="2.7.11.1" evidence="1"/>
<comment type="caution">
    <text evidence="14">The sequence shown here is derived from an EMBL/GenBank/DDBJ whole genome shotgun (WGS) entry which is preliminary data.</text>
</comment>
<evidence type="ECO:0000256" key="2">
    <source>
        <dbReference type="ARBA" id="ARBA00022527"/>
    </source>
</evidence>
<dbReference type="PANTHER" id="PTHR11042">
    <property type="entry name" value="EUKARYOTIC TRANSLATION INITIATION FACTOR 2-ALPHA KINASE EIF2-ALPHA KINASE -RELATED"/>
    <property type="match status" value="1"/>
</dbReference>
<dbReference type="GO" id="GO:0005737">
    <property type="term" value="C:cytoplasm"/>
    <property type="evidence" value="ECO:0007669"/>
    <property type="project" value="TreeGrafter"/>
</dbReference>